<organism evidence="2 3">
    <name type="scientific">Auritidibacter ignavus</name>
    <dbReference type="NCBI Taxonomy" id="678932"/>
    <lineage>
        <taxon>Bacteria</taxon>
        <taxon>Bacillati</taxon>
        <taxon>Actinomycetota</taxon>
        <taxon>Actinomycetes</taxon>
        <taxon>Micrococcales</taxon>
        <taxon>Micrococcaceae</taxon>
        <taxon>Auritidibacter</taxon>
    </lineage>
</organism>
<proteinExistence type="predicted"/>
<evidence type="ECO:0000313" key="2">
    <source>
        <dbReference type="EMBL" id="WGH92104.1"/>
    </source>
</evidence>
<gene>
    <name evidence="2" type="ORF">QDX21_07110</name>
</gene>
<feature type="compositionally biased region" description="Basic and acidic residues" evidence="1">
    <location>
        <begin position="135"/>
        <end position="145"/>
    </location>
</feature>
<dbReference type="Pfam" id="PF25673">
    <property type="entry name" value="Terminase_7"/>
    <property type="match status" value="1"/>
</dbReference>
<evidence type="ECO:0008006" key="4">
    <source>
        <dbReference type="Google" id="ProtNLM"/>
    </source>
</evidence>
<dbReference type="InterPro" id="IPR057972">
    <property type="entry name" value="Terminase_7"/>
</dbReference>
<dbReference type="EMBL" id="CP122566">
    <property type="protein sequence ID" value="WGH92104.1"/>
    <property type="molecule type" value="Genomic_DNA"/>
</dbReference>
<keyword evidence="3" id="KW-1185">Reference proteome</keyword>
<feature type="region of interest" description="Disordered" evidence="1">
    <location>
        <begin position="1"/>
        <end position="20"/>
    </location>
</feature>
<evidence type="ECO:0000256" key="1">
    <source>
        <dbReference type="SAM" id="MobiDB-lite"/>
    </source>
</evidence>
<feature type="region of interest" description="Disordered" evidence="1">
    <location>
        <begin position="114"/>
        <end position="154"/>
    </location>
</feature>
<evidence type="ECO:0000313" key="3">
    <source>
        <dbReference type="Proteomes" id="UP001224674"/>
    </source>
</evidence>
<accession>A0AAJ6AH05</accession>
<sequence>MAGRGPSPKPSDRKVRRNKDHTATHVIEFIPGVQPDLPEGVIDWPEQTREWWRMWAESPLSESFTQSDWLFLLDTALLHGMLWSGDMSVMPELRIRVAKFGATPEDRARLRIQFADADDKDQRRGSSTSSSSAKTSRERYGRVTKVDFGTENAG</sequence>
<dbReference type="AlphaFoldDB" id="A0AAJ6AH05"/>
<dbReference type="Proteomes" id="UP001224674">
    <property type="component" value="Chromosome"/>
</dbReference>
<protein>
    <recommendedName>
        <fullName evidence="4">Terminase small subunit</fullName>
    </recommendedName>
</protein>
<name>A0AAJ6AH05_9MICC</name>
<dbReference type="RefSeq" id="WP_279674349.1">
    <property type="nucleotide sequence ID" value="NZ_CP122566.1"/>
</dbReference>
<reference evidence="2 3" key="1">
    <citation type="submission" date="2023-03" db="EMBL/GenBank/DDBJ databases">
        <title>Complete genome sequences of several Auritidibacter ignavus strains isolated from ear infections.</title>
        <authorList>
            <person name="Baehr T."/>
            <person name="Baumhoegger A.M."/>
        </authorList>
    </citation>
    <scope>NUCLEOTIDE SEQUENCE [LARGE SCALE GENOMIC DNA]</scope>
    <source>
        <strain evidence="2 3">BABAE-6</strain>
    </source>
</reference>